<dbReference type="Proteomes" id="UP001066276">
    <property type="component" value="Chromosome 1_2"/>
</dbReference>
<protein>
    <recommendedName>
        <fullName evidence="3">F-BAR domain-containing protein</fullName>
    </recommendedName>
</protein>
<comment type="caution">
    <text evidence="4">The sequence shown here is derived from an EMBL/GenBank/DDBJ whole genome shotgun (WGS) entry which is preliminary data.</text>
</comment>
<sequence>MYAGPLTALGPFLLRRVRRSEENIHFYHAVLFTQRVRVRYLGRVFRLLLEVPRHSPDIISTTGYDCIIHYSNEGRKNCKEFEDFLKERAVIEERYGKDLVNLTKKKPCGQSEFNTLKRSLDVFKQQIENVGQCHLQLANILRDEARKMEEFREKQKQNRKRTENAMDVVHKQKQTQYKKTMEAKRTYEQRCREKEDADQALNRNANIVNQKQQDKLFAKLAQAKVAAEDADKAYQLNVSVLDKIREDWQNEHMNACVFLETQESERRNYFRNAVWTHLNQLSQQCVTSDVMYEEVRKSLEMCSIQKDIEHFVENKKTGDTPPAPIPYENFYNPQKNMIPGRNNAPVGLRRGPMMPTPPKSPCNSDYDTVNEYSKIQHYDNCYCHVLGIMLLRYYHEWEDNSGIVERDPLRTTRYHD</sequence>
<dbReference type="GO" id="GO:0005886">
    <property type="term" value="C:plasma membrane"/>
    <property type="evidence" value="ECO:0007669"/>
    <property type="project" value="TreeGrafter"/>
</dbReference>
<dbReference type="PANTHER" id="PTHR23065">
    <property type="entry name" value="PROLINE-SERINE-THREONINE PHOSPHATASE INTERACTING PROTEIN 1"/>
    <property type="match status" value="1"/>
</dbReference>
<dbReference type="PROSITE" id="PS51741">
    <property type="entry name" value="F_BAR"/>
    <property type="match status" value="1"/>
</dbReference>
<name>A0AAV7WDW3_PLEWA</name>
<dbReference type="InterPro" id="IPR042694">
    <property type="entry name" value="PSTPIP2_F-BAR"/>
</dbReference>
<dbReference type="InterPro" id="IPR027267">
    <property type="entry name" value="AH/BAR_dom_sf"/>
</dbReference>
<dbReference type="EMBL" id="JANPWB010000002">
    <property type="protein sequence ID" value="KAJ1210942.1"/>
    <property type="molecule type" value="Genomic_DNA"/>
</dbReference>
<dbReference type="GO" id="GO:0051015">
    <property type="term" value="F:actin filament binding"/>
    <property type="evidence" value="ECO:0007669"/>
    <property type="project" value="TreeGrafter"/>
</dbReference>
<organism evidence="4 5">
    <name type="scientific">Pleurodeles waltl</name>
    <name type="common">Iberian ribbed newt</name>
    <dbReference type="NCBI Taxonomy" id="8319"/>
    <lineage>
        <taxon>Eukaryota</taxon>
        <taxon>Metazoa</taxon>
        <taxon>Chordata</taxon>
        <taxon>Craniata</taxon>
        <taxon>Vertebrata</taxon>
        <taxon>Euteleostomi</taxon>
        <taxon>Amphibia</taxon>
        <taxon>Batrachia</taxon>
        <taxon>Caudata</taxon>
        <taxon>Salamandroidea</taxon>
        <taxon>Salamandridae</taxon>
        <taxon>Pleurodelinae</taxon>
        <taxon>Pleurodeles</taxon>
    </lineage>
</organism>
<dbReference type="FunFam" id="1.20.1270.60:FF:000037">
    <property type="entry name" value="Proline-serine-threonine phosphatase interacting protein 1"/>
    <property type="match status" value="1"/>
</dbReference>
<dbReference type="CDD" id="cd07672">
    <property type="entry name" value="F-BAR_PSTPIP2"/>
    <property type="match status" value="1"/>
</dbReference>
<evidence type="ECO:0000313" key="5">
    <source>
        <dbReference type="Proteomes" id="UP001066276"/>
    </source>
</evidence>
<dbReference type="GO" id="GO:0005737">
    <property type="term" value="C:cytoplasm"/>
    <property type="evidence" value="ECO:0007669"/>
    <property type="project" value="TreeGrafter"/>
</dbReference>
<accession>A0AAV7WDW3</accession>
<dbReference type="SMART" id="SM00055">
    <property type="entry name" value="FCH"/>
    <property type="match status" value="1"/>
</dbReference>
<feature type="domain" description="F-BAR" evidence="3">
    <location>
        <begin position="52"/>
        <end position="307"/>
    </location>
</feature>
<dbReference type="GO" id="GO:0005884">
    <property type="term" value="C:actin filament"/>
    <property type="evidence" value="ECO:0007669"/>
    <property type="project" value="TreeGrafter"/>
</dbReference>
<gene>
    <name evidence="4" type="ORF">NDU88_006304</name>
</gene>
<reference evidence="4" key="1">
    <citation type="journal article" date="2022" name="bioRxiv">
        <title>Sequencing and chromosome-scale assembly of the giantPleurodeles waltlgenome.</title>
        <authorList>
            <person name="Brown T."/>
            <person name="Elewa A."/>
            <person name="Iarovenko S."/>
            <person name="Subramanian E."/>
            <person name="Araus A.J."/>
            <person name="Petzold A."/>
            <person name="Susuki M."/>
            <person name="Suzuki K.-i.T."/>
            <person name="Hayashi T."/>
            <person name="Toyoda A."/>
            <person name="Oliveira C."/>
            <person name="Osipova E."/>
            <person name="Leigh N.D."/>
            <person name="Simon A."/>
            <person name="Yun M.H."/>
        </authorList>
    </citation>
    <scope>NUCLEOTIDE SEQUENCE</scope>
    <source>
        <strain evidence="4">20211129_DDA</strain>
        <tissue evidence="4">Liver</tissue>
    </source>
</reference>
<evidence type="ECO:0000259" key="3">
    <source>
        <dbReference type="PROSITE" id="PS51741"/>
    </source>
</evidence>
<dbReference type="PANTHER" id="PTHR23065:SF9">
    <property type="entry name" value="PROLINE-SERINE-THREONINE PHOSPHATASE-INTERACTING PROTEIN 2"/>
    <property type="match status" value="1"/>
</dbReference>
<evidence type="ECO:0000256" key="1">
    <source>
        <dbReference type="PROSITE-ProRule" id="PRU01077"/>
    </source>
</evidence>
<dbReference type="SUPFAM" id="SSF103657">
    <property type="entry name" value="BAR/IMD domain-like"/>
    <property type="match status" value="1"/>
</dbReference>
<dbReference type="Gene3D" id="1.20.1270.60">
    <property type="entry name" value="Arfaptin homology (AH) domain/BAR domain"/>
    <property type="match status" value="1"/>
</dbReference>
<dbReference type="Pfam" id="PF00611">
    <property type="entry name" value="FCH"/>
    <property type="match status" value="1"/>
</dbReference>
<dbReference type="GO" id="GO:0030041">
    <property type="term" value="P:actin filament polymerization"/>
    <property type="evidence" value="ECO:0007669"/>
    <property type="project" value="TreeGrafter"/>
</dbReference>
<evidence type="ECO:0000256" key="2">
    <source>
        <dbReference type="SAM" id="MobiDB-lite"/>
    </source>
</evidence>
<keyword evidence="1" id="KW-0175">Coiled coil</keyword>
<dbReference type="InterPro" id="IPR031160">
    <property type="entry name" value="F_BAR_dom"/>
</dbReference>
<feature type="compositionally biased region" description="Basic and acidic residues" evidence="2">
    <location>
        <begin position="155"/>
        <end position="170"/>
    </location>
</feature>
<proteinExistence type="predicted"/>
<dbReference type="InterPro" id="IPR001060">
    <property type="entry name" value="FCH_dom"/>
</dbReference>
<feature type="region of interest" description="Disordered" evidence="2">
    <location>
        <begin position="155"/>
        <end position="183"/>
    </location>
</feature>
<keyword evidence="5" id="KW-1185">Reference proteome</keyword>
<evidence type="ECO:0000313" key="4">
    <source>
        <dbReference type="EMBL" id="KAJ1210942.1"/>
    </source>
</evidence>
<dbReference type="AlphaFoldDB" id="A0AAV7WDW3"/>